<keyword evidence="1" id="KW-0732">Signal</keyword>
<dbReference type="AlphaFoldDB" id="A0A8J3IPC2"/>
<proteinExistence type="predicted"/>
<protein>
    <recommendedName>
        <fullName evidence="4">Lipoprotein</fullName>
    </recommendedName>
</protein>
<evidence type="ECO:0000313" key="3">
    <source>
        <dbReference type="Proteomes" id="UP000597444"/>
    </source>
</evidence>
<feature type="chain" id="PRO_5035301545" description="Lipoprotein" evidence="1">
    <location>
        <begin position="24"/>
        <end position="164"/>
    </location>
</feature>
<dbReference type="RefSeq" id="WP_220205320.1">
    <property type="nucleotide sequence ID" value="NZ_BNJK01000001.1"/>
</dbReference>
<gene>
    <name evidence="2" type="ORF">KSF_046500</name>
</gene>
<name>A0A8J3IPC2_9CHLR</name>
<sequence>MKKHRGSVLTIFLCFLLTACGEAGQVVKQNIDPCSLVSTQEAGQILGTPMTAHQEFTSSGGGSTTTTCAYSSASRTDHAALQLHIFTDSSSARSTFQFSKSSDSPSVQSLHGLGEDAYFYAFALPDNIDLEVLKDNAILSVMAGHERADLGIDKQFAQIALKRL</sequence>
<feature type="signal peptide" evidence="1">
    <location>
        <begin position="1"/>
        <end position="23"/>
    </location>
</feature>
<organism evidence="2 3">
    <name type="scientific">Reticulibacter mediterranei</name>
    <dbReference type="NCBI Taxonomy" id="2778369"/>
    <lineage>
        <taxon>Bacteria</taxon>
        <taxon>Bacillati</taxon>
        <taxon>Chloroflexota</taxon>
        <taxon>Ktedonobacteria</taxon>
        <taxon>Ktedonobacterales</taxon>
        <taxon>Reticulibacteraceae</taxon>
        <taxon>Reticulibacter</taxon>
    </lineage>
</organism>
<dbReference type="PROSITE" id="PS51257">
    <property type="entry name" value="PROKAR_LIPOPROTEIN"/>
    <property type="match status" value="1"/>
</dbReference>
<keyword evidence="3" id="KW-1185">Reference proteome</keyword>
<reference evidence="2" key="1">
    <citation type="submission" date="2020-10" db="EMBL/GenBank/DDBJ databases">
        <title>Taxonomic study of unclassified bacteria belonging to the class Ktedonobacteria.</title>
        <authorList>
            <person name="Yabe S."/>
            <person name="Wang C.M."/>
            <person name="Zheng Y."/>
            <person name="Sakai Y."/>
            <person name="Cavaletti L."/>
            <person name="Monciardini P."/>
            <person name="Donadio S."/>
        </authorList>
    </citation>
    <scope>NUCLEOTIDE SEQUENCE</scope>
    <source>
        <strain evidence="2">ID150040</strain>
    </source>
</reference>
<accession>A0A8J3IPC2</accession>
<evidence type="ECO:0008006" key="4">
    <source>
        <dbReference type="Google" id="ProtNLM"/>
    </source>
</evidence>
<dbReference type="EMBL" id="BNJK01000001">
    <property type="protein sequence ID" value="GHO94602.1"/>
    <property type="molecule type" value="Genomic_DNA"/>
</dbReference>
<dbReference type="Proteomes" id="UP000597444">
    <property type="component" value="Unassembled WGS sequence"/>
</dbReference>
<comment type="caution">
    <text evidence="2">The sequence shown here is derived from an EMBL/GenBank/DDBJ whole genome shotgun (WGS) entry which is preliminary data.</text>
</comment>
<evidence type="ECO:0000256" key="1">
    <source>
        <dbReference type="SAM" id="SignalP"/>
    </source>
</evidence>
<evidence type="ECO:0000313" key="2">
    <source>
        <dbReference type="EMBL" id="GHO94602.1"/>
    </source>
</evidence>